<dbReference type="PANTHER" id="PTHR44758:SF1">
    <property type="entry name" value="NAD(P) TRANSHYDROGENASE SUBUNIT BETA"/>
    <property type="match status" value="1"/>
</dbReference>
<dbReference type="EMBL" id="GU943118">
    <property type="protein sequence ID" value="ADD96090.1"/>
    <property type="molecule type" value="Genomic_DNA"/>
</dbReference>
<comment type="similarity">
    <text evidence="3">Belongs to the PNT beta subunit family.</text>
</comment>
<feature type="domain" description="NADP transhydrogenase beta-like" evidence="18">
    <location>
        <begin position="3"/>
        <end position="438"/>
    </location>
</feature>
<dbReference type="PIRSF" id="PIRSF000204">
    <property type="entry name" value="PNTB"/>
    <property type="match status" value="1"/>
</dbReference>
<organism evidence="19">
    <name type="scientific">uncultured organism MedDCM-OCT-S04-C478</name>
    <dbReference type="NCBI Taxonomy" id="743617"/>
    <lineage>
        <taxon>unclassified sequences</taxon>
        <taxon>environmental samples</taxon>
    </lineage>
</organism>
<feature type="transmembrane region" description="Helical" evidence="17">
    <location>
        <begin position="146"/>
        <end position="165"/>
    </location>
</feature>
<comment type="catalytic activity">
    <reaction evidence="16">
        <text>NAD(+) + NADPH + H(+)(in) = NADH + NADP(+) + H(+)(out)</text>
        <dbReference type="Rhea" id="RHEA:47992"/>
        <dbReference type="ChEBI" id="CHEBI:15378"/>
        <dbReference type="ChEBI" id="CHEBI:57540"/>
        <dbReference type="ChEBI" id="CHEBI:57783"/>
        <dbReference type="ChEBI" id="CHEBI:57945"/>
        <dbReference type="ChEBI" id="CHEBI:58349"/>
        <dbReference type="EC" id="7.1.1.1"/>
    </reaction>
</comment>
<dbReference type="Gene3D" id="3.40.50.1220">
    <property type="entry name" value="TPP-binding domain"/>
    <property type="match status" value="1"/>
</dbReference>
<keyword evidence="7" id="KW-0997">Cell inner membrane</keyword>
<dbReference type="AlphaFoldDB" id="D6PK39"/>
<reference evidence="19" key="1">
    <citation type="journal article" date="2010" name="ISME J.">
        <title>Metagenome of the Mediterranean deep chlorophyll maximum studied by direct and fosmid library 454 pyrosequencing.</title>
        <authorList>
            <person name="Ghai R."/>
            <person name="Martin-Cuadrado A.B."/>
            <person name="Molto A.G."/>
            <person name="Heredia I.G."/>
            <person name="Cabrera R."/>
            <person name="Martin J."/>
            <person name="Verdu M."/>
            <person name="Deschamps P."/>
            <person name="Moreira D."/>
            <person name="Lopez-Garcia P."/>
            <person name="Mira A."/>
            <person name="Rodriguez-Valera F."/>
        </authorList>
    </citation>
    <scope>NUCLEOTIDE SEQUENCE</scope>
</reference>
<evidence type="ECO:0000256" key="3">
    <source>
        <dbReference type="ARBA" id="ARBA00007919"/>
    </source>
</evidence>
<comment type="subcellular location">
    <subcellularLocation>
        <location evidence="2">Cell inner membrane</location>
        <topology evidence="2">Multi-pass membrane protein</topology>
    </subcellularLocation>
</comment>
<evidence type="ECO:0000256" key="5">
    <source>
        <dbReference type="ARBA" id="ARBA00014581"/>
    </source>
</evidence>
<dbReference type="InterPro" id="IPR034300">
    <property type="entry name" value="PNTB-like"/>
</dbReference>
<evidence type="ECO:0000256" key="13">
    <source>
        <dbReference type="ARBA" id="ARBA00023136"/>
    </source>
</evidence>
<name>D6PK39_9ZZZZ</name>
<dbReference type="Pfam" id="PF02233">
    <property type="entry name" value="PNTB"/>
    <property type="match status" value="1"/>
</dbReference>
<keyword evidence="11 17" id="KW-1133">Transmembrane helix</keyword>
<dbReference type="GO" id="GO:0008750">
    <property type="term" value="F:proton-translocating NAD(P)+ transhydrogenase activity"/>
    <property type="evidence" value="ECO:0007669"/>
    <property type="project" value="UniProtKB-EC"/>
</dbReference>
<sequence>MIEIILLVSSILFIFALKLFGRPSTAHRANTFAMLAMALAVFSAFNFDFSKYDSAFYITIVVSGLLGVLISKRVQMTQMPELVGLFNGFGGGASGAIAYVELSGSSLPISDVFVAIFSMVIGIFTFSGSLVAVMKLRGKLNNFSKKLADIFSVFLPTIIVIPAVLEMDDLLIEFIILVAIIAGVIRVAVIGGADMPVVIAFLNSLSGIAAMSAGFIVNSIILIVAGALVGASGIILTLLMCAAMNRTLLDVLKGGFGGTAINNEYEKDPISTSPEDVAIQLSYAESVVIVPGYGMAVAQAQAAVKELTNTLKDKNIEVKFAIHPVAGRMPGHMNVLLAEVDIDYEDMFILEDINSEFSSTDVVIVLGANDVVNPLARTDEDSPIYGMPILDVDLSKQVIVIKRSMSPGYAGIANPLFVNDNTKMLFADAKEGLENIIKSFELV</sequence>
<keyword evidence="13 17" id="KW-0472">Membrane</keyword>
<evidence type="ECO:0000256" key="10">
    <source>
        <dbReference type="ARBA" id="ARBA00022967"/>
    </source>
</evidence>
<evidence type="ECO:0000256" key="17">
    <source>
        <dbReference type="SAM" id="Phobius"/>
    </source>
</evidence>
<feature type="transmembrane region" description="Helical" evidence="17">
    <location>
        <begin position="171"/>
        <end position="190"/>
    </location>
</feature>
<evidence type="ECO:0000256" key="2">
    <source>
        <dbReference type="ARBA" id="ARBA00004429"/>
    </source>
</evidence>
<feature type="transmembrane region" description="Helical" evidence="17">
    <location>
        <begin position="197"/>
        <end position="217"/>
    </location>
</feature>
<evidence type="ECO:0000256" key="14">
    <source>
        <dbReference type="ARBA" id="ARBA00030053"/>
    </source>
</evidence>
<evidence type="ECO:0000256" key="16">
    <source>
        <dbReference type="ARBA" id="ARBA00048202"/>
    </source>
</evidence>
<feature type="transmembrane region" description="Helical" evidence="17">
    <location>
        <begin position="112"/>
        <end position="134"/>
    </location>
</feature>
<evidence type="ECO:0000256" key="7">
    <source>
        <dbReference type="ARBA" id="ARBA00022519"/>
    </source>
</evidence>
<keyword evidence="10" id="KW-1278">Translocase</keyword>
<dbReference type="InterPro" id="IPR012136">
    <property type="entry name" value="NADH_DH_b"/>
</dbReference>
<evidence type="ECO:0000256" key="11">
    <source>
        <dbReference type="ARBA" id="ARBA00022989"/>
    </source>
</evidence>
<evidence type="ECO:0000259" key="18">
    <source>
        <dbReference type="Pfam" id="PF02233"/>
    </source>
</evidence>
<evidence type="ECO:0000256" key="15">
    <source>
        <dbReference type="ARBA" id="ARBA00033258"/>
    </source>
</evidence>
<comment type="function">
    <text evidence="1">The transhydrogenation between NADH and NADP is coupled to respiration and ATP hydrolysis and functions as a proton pump across the membrane.</text>
</comment>
<dbReference type="PANTHER" id="PTHR44758">
    <property type="entry name" value="NAD(P) TRANSHYDROGENASE SUBUNIT BETA"/>
    <property type="match status" value="1"/>
</dbReference>
<keyword evidence="9" id="KW-0521">NADP</keyword>
<evidence type="ECO:0000256" key="12">
    <source>
        <dbReference type="ARBA" id="ARBA00023027"/>
    </source>
</evidence>
<evidence type="ECO:0000256" key="1">
    <source>
        <dbReference type="ARBA" id="ARBA00003943"/>
    </source>
</evidence>
<evidence type="ECO:0000256" key="8">
    <source>
        <dbReference type="ARBA" id="ARBA00022692"/>
    </source>
</evidence>
<proteinExistence type="inferred from homology"/>
<dbReference type="GO" id="GO:0050661">
    <property type="term" value="F:NADP binding"/>
    <property type="evidence" value="ECO:0007669"/>
    <property type="project" value="InterPro"/>
</dbReference>
<keyword evidence="8 17" id="KW-0812">Transmembrane</keyword>
<dbReference type="InterPro" id="IPR029035">
    <property type="entry name" value="DHS-like_NAD/FAD-binding_dom"/>
</dbReference>
<feature type="transmembrane region" description="Helical" evidence="17">
    <location>
        <begin position="223"/>
        <end position="243"/>
    </location>
</feature>
<feature type="transmembrane region" description="Helical" evidence="17">
    <location>
        <begin position="82"/>
        <end position="100"/>
    </location>
</feature>
<evidence type="ECO:0000256" key="6">
    <source>
        <dbReference type="ARBA" id="ARBA00022475"/>
    </source>
</evidence>
<protein>
    <recommendedName>
        <fullName evidence="5">NAD(P) transhydrogenase subunit beta</fullName>
        <ecNumber evidence="4">7.1.1.1</ecNumber>
    </recommendedName>
    <alternativeName>
        <fullName evidence="15">Nicotinamide nucleotide transhydrogenase subunit beta</fullName>
    </alternativeName>
    <alternativeName>
        <fullName evidence="14">Pyridine nucleotide transhydrogenase subunit beta</fullName>
    </alternativeName>
</protein>
<keyword evidence="12" id="KW-0520">NAD</keyword>
<evidence type="ECO:0000256" key="4">
    <source>
        <dbReference type="ARBA" id="ARBA00012943"/>
    </source>
</evidence>
<evidence type="ECO:0000256" key="9">
    <source>
        <dbReference type="ARBA" id="ARBA00022857"/>
    </source>
</evidence>
<keyword evidence="6" id="KW-1003">Cell membrane</keyword>
<feature type="transmembrane region" description="Helical" evidence="17">
    <location>
        <begin position="52"/>
        <end position="70"/>
    </location>
</feature>
<evidence type="ECO:0000313" key="19">
    <source>
        <dbReference type="EMBL" id="ADD96090.1"/>
    </source>
</evidence>
<dbReference type="GO" id="GO:0005886">
    <property type="term" value="C:plasma membrane"/>
    <property type="evidence" value="ECO:0007669"/>
    <property type="project" value="UniProtKB-SubCell"/>
</dbReference>
<dbReference type="SUPFAM" id="SSF52467">
    <property type="entry name" value="DHS-like NAD/FAD-binding domain"/>
    <property type="match status" value="1"/>
</dbReference>
<accession>D6PK39</accession>
<dbReference type="EC" id="7.1.1.1" evidence="4"/>